<dbReference type="InterPro" id="IPR049142">
    <property type="entry name" value="MS_channel_1st"/>
</dbReference>
<evidence type="ECO:0000256" key="6">
    <source>
        <dbReference type="ARBA" id="ARBA00023136"/>
    </source>
</evidence>
<sequence>MILEIIPYLEPLYALPGGKLAAFIVLLIVAALAFQIILAILIKIFGVLVGKTKTTLDDRIFGTLSKFLPPISLVTALWIALESVYPDLMVGQFNETELYIIVLIGIVGLLLSALVDQILLWYGMEIRPRKKDVKDEEVFPFVRNVIRIMIILVFAIFILQRLGFDTTAIITGLGIGGLAVALALQDTLANFFAGVHILVDKPFKEDDYIKLENGTEGTVLKIGWRTTRLITPTNNELVVPNSKLAGSILENYSNPEGHSGVTYSIGVDYKEDIDEVEKLITDALTKIAKRNTNMKEKSIWVRFDSFGEYSLNFKFGYDVLGYVNRWAVLKEVNKELFYTFKQNKINIPYPVRVIHQKK</sequence>
<comment type="caution">
    <text evidence="11">The sequence shown here is derived from an EMBL/GenBank/DDBJ whole genome shotgun (WGS) entry which is preliminary data.</text>
</comment>
<feature type="domain" description="Mechanosensitive ion channel MscS" evidence="8">
    <location>
        <begin position="186"/>
        <end position="253"/>
    </location>
</feature>
<feature type="domain" description="Mechanosensitive ion channel transmembrane helices 2/3" evidence="10">
    <location>
        <begin position="144"/>
        <end position="185"/>
    </location>
</feature>
<protein>
    <submittedName>
        <fullName evidence="11">Large-conductance mechanosensitive channel MscMJLR</fullName>
    </submittedName>
</protein>
<dbReference type="InterPro" id="IPR011066">
    <property type="entry name" value="MscS_channel_C_sf"/>
</dbReference>
<dbReference type="InterPro" id="IPR023408">
    <property type="entry name" value="MscS_beta-dom_sf"/>
</dbReference>
<evidence type="ECO:0000256" key="1">
    <source>
        <dbReference type="ARBA" id="ARBA00004651"/>
    </source>
</evidence>
<dbReference type="GO" id="GO:0008381">
    <property type="term" value="F:mechanosensitive monoatomic ion channel activity"/>
    <property type="evidence" value="ECO:0007669"/>
    <property type="project" value="InterPro"/>
</dbReference>
<evidence type="ECO:0000259" key="10">
    <source>
        <dbReference type="Pfam" id="PF21088"/>
    </source>
</evidence>
<dbReference type="Pfam" id="PF00924">
    <property type="entry name" value="MS_channel_2nd"/>
    <property type="match status" value="1"/>
</dbReference>
<dbReference type="Gene3D" id="3.30.70.100">
    <property type="match status" value="1"/>
</dbReference>
<evidence type="ECO:0000259" key="8">
    <source>
        <dbReference type="Pfam" id="PF00924"/>
    </source>
</evidence>
<dbReference type="AlphaFoldDB" id="A0A5E4LPT6"/>
<evidence type="ECO:0000259" key="9">
    <source>
        <dbReference type="Pfam" id="PF21082"/>
    </source>
</evidence>
<dbReference type="PANTHER" id="PTHR30221:SF1">
    <property type="entry name" value="SMALL-CONDUCTANCE MECHANOSENSITIVE CHANNEL"/>
    <property type="match status" value="1"/>
</dbReference>
<gene>
    <name evidence="11" type="ORF">LFW2832_00150</name>
</gene>
<evidence type="ECO:0000313" key="11">
    <source>
        <dbReference type="EMBL" id="VVC03023.1"/>
    </source>
</evidence>
<keyword evidence="3" id="KW-1003">Cell membrane</keyword>
<dbReference type="InterPro" id="IPR011014">
    <property type="entry name" value="MscS_channel_TM-2"/>
</dbReference>
<evidence type="ECO:0000256" key="7">
    <source>
        <dbReference type="SAM" id="Phobius"/>
    </source>
</evidence>
<dbReference type="InterPro" id="IPR010920">
    <property type="entry name" value="LSM_dom_sf"/>
</dbReference>
<dbReference type="SUPFAM" id="SSF82861">
    <property type="entry name" value="Mechanosensitive channel protein MscS (YggB), transmembrane region"/>
    <property type="match status" value="1"/>
</dbReference>
<evidence type="ECO:0000256" key="3">
    <source>
        <dbReference type="ARBA" id="ARBA00022475"/>
    </source>
</evidence>
<feature type="transmembrane region" description="Helical" evidence="7">
    <location>
        <begin position="20"/>
        <end position="46"/>
    </location>
</feature>
<comment type="similarity">
    <text evidence="2">Belongs to the MscS (TC 1.A.23) family.</text>
</comment>
<proteinExistence type="inferred from homology"/>
<feature type="transmembrane region" description="Helical" evidence="7">
    <location>
        <begin position="67"/>
        <end position="86"/>
    </location>
</feature>
<feature type="domain" description="Mechanosensitive ion channel MscS C-terminal" evidence="9">
    <location>
        <begin position="261"/>
        <end position="347"/>
    </location>
</feature>
<dbReference type="Pfam" id="PF21088">
    <property type="entry name" value="MS_channel_1st"/>
    <property type="match status" value="1"/>
</dbReference>
<reference evidence="11 12" key="1">
    <citation type="submission" date="2019-08" db="EMBL/GenBank/DDBJ databases">
        <authorList>
            <person name="Vazquez-Campos X."/>
        </authorList>
    </citation>
    <scope>NUCLEOTIDE SEQUENCE [LARGE SCALE GENOMIC DNA]</scope>
    <source>
        <strain evidence="11">LFW-283_2</strain>
    </source>
</reference>
<keyword evidence="5 7" id="KW-1133">Transmembrane helix</keyword>
<dbReference type="Pfam" id="PF21082">
    <property type="entry name" value="MS_channel_3rd"/>
    <property type="match status" value="1"/>
</dbReference>
<keyword evidence="4 7" id="KW-0812">Transmembrane</keyword>
<dbReference type="EMBL" id="CABMJJ010000004">
    <property type="protein sequence ID" value="VVC03023.1"/>
    <property type="molecule type" value="Genomic_DNA"/>
</dbReference>
<keyword evidence="6 7" id="KW-0472">Membrane</keyword>
<dbReference type="InterPro" id="IPR049278">
    <property type="entry name" value="MS_channel_C"/>
</dbReference>
<dbReference type="Gene3D" id="1.10.287.1260">
    <property type="match status" value="1"/>
</dbReference>
<dbReference type="PROSITE" id="PS01246">
    <property type="entry name" value="UPF0003"/>
    <property type="match status" value="1"/>
</dbReference>
<dbReference type="InterPro" id="IPR045275">
    <property type="entry name" value="MscS_archaea/bacteria_type"/>
</dbReference>
<dbReference type="Proteomes" id="UP000789941">
    <property type="component" value="Unassembled WGS sequence"/>
</dbReference>
<dbReference type="GO" id="GO:0005886">
    <property type="term" value="C:plasma membrane"/>
    <property type="evidence" value="ECO:0007669"/>
    <property type="project" value="UniProtKB-SubCell"/>
</dbReference>
<dbReference type="Gene3D" id="2.30.30.60">
    <property type="match status" value="1"/>
</dbReference>
<comment type="subcellular location">
    <subcellularLocation>
        <location evidence="1">Cell membrane</location>
        <topology evidence="1">Multi-pass membrane protein</topology>
    </subcellularLocation>
</comment>
<dbReference type="SUPFAM" id="SSF50182">
    <property type="entry name" value="Sm-like ribonucleoproteins"/>
    <property type="match status" value="1"/>
</dbReference>
<dbReference type="PANTHER" id="PTHR30221">
    <property type="entry name" value="SMALL-CONDUCTANCE MECHANOSENSITIVE CHANNEL"/>
    <property type="match status" value="1"/>
</dbReference>
<accession>A0A5E4LPT6</accession>
<evidence type="ECO:0000313" key="12">
    <source>
        <dbReference type="Proteomes" id="UP000789941"/>
    </source>
</evidence>
<feature type="transmembrane region" description="Helical" evidence="7">
    <location>
        <begin position="166"/>
        <end position="184"/>
    </location>
</feature>
<name>A0A5E4LPT6_9ARCH</name>
<evidence type="ECO:0000256" key="4">
    <source>
        <dbReference type="ARBA" id="ARBA00022692"/>
    </source>
</evidence>
<feature type="transmembrane region" description="Helical" evidence="7">
    <location>
        <begin position="98"/>
        <end position="120"/>
    </location>
</feature>
<evidence type="ECO:0000256" key="5">
    <source>
        <dbReference type="ARBA" id="ARBA00022989"/>
    </source>
</evidence>
<organism evidence="11 12">
    <name type="scientific">Candidatus Bilamarchaeum dharawalense</name>
    <dbReference type="NCBI Taxonomy" id="2885759"/>
    <lineage>
        <taxon>Archaea</taxon>
        <taxon>Candidatus Micrarchaeota</taxon>
        <taxon>Candidatus Micrarchaeia</taxon>
        <taxon>Candidatus Anstonellales</taxon>
        <taxon>Candidatus Bilamarchaeaceae</taxon>
        <taxon>Candidatus Bilamarchaeum</taxon>
    </lineage>
</organism>
<dbReference type="InterPro" id="IPR006686">
    <property type="entry name" value="MscS_channel_CS"/>
</dbReference>
<dbReference type="InterPro" id="IPR006685">
    <property type="entry name" value="MscS_channel_2nd"/>
</dbReference>
<evidence type="ECO:0000256" key="2">
    <source>
        <dbReference type="ARBA" id="ARBA00008017"/>
    </source>
</evidence>
<feature type="transmembrane region" description="Helical" evidence="7">
    <location>
        <begin position="141"/>
        <end position="160"/>
    </location>
</feature>
<dbReference type="SUPFAM" id="SSF82689">
    <property type="entry name" value="Mechanosensitive channel protein MscS (YggB), C-terminal domain"/>
    <property type="match status" value="1"/>
</dbReference>